<reference evidence="1 2" key="2">
    <citation type="journal article" date="2018" name="Nature">
        <title>Mutant phenotypes for thousands of bacterial genes of unknown function.</title>
        <authorList>
            <person name="Price M.N."/>
            <person name="Wetmore K.M."/>
            <person name="Waters R.J."/>
            <person name="Callaghan M."/>
            <person name="Ray J."/>
            <person name="Liu H."/>
            <person name="Kuehl J.V."/>
            <person name="Melnyk R.A."/>
            <person name="Lamson J.S."/>
            <person name="Suh Y."/>
            <person name="Carlson H.K."/>
            <person name="Esquivel Z."/>
            <person name="Sadeeshkumar H."/>
            <person name="Chakraborty R."/>
            <person name="Zane G.M."/>
            <person name="Rubin B.E."/>
            <person name="Wall J.D."/>
            <person name="Visel A."/>
            <person name="Bristow J."/>
            <person name="Blow M.J."/>
            <person name="Arkin A.P."/>
            <person name="Deutschbauer A.M."/>
        </authorList>
    </citation>
    <scope>NUCLEOTIDE SEQUENCE [LARGE SCALE GENOMIC DNA]</scope>
    <source>
        <strain evidence="1 2">FW300-N2E2</strain>
    </source>
</reference>
<organism evidence="1 2">
    <name type="scientific">Pseudomonas fluorescens</name>
    <dbReference type="NCBI Taxonomy" id="294"/>
    <lineage>
        <taxon>Bacteria</taxon>
        <taxon>Pseudomonadati</taxon>
        <taxon>Pseudomonadota</taxon>
        <taxon>Gammaproteobacteria</taxon>
        <taxon>Pseudomonadales</taxon>
        <taxon>Pseudomonadaceae</taxon>
        <taxon>Pseudomonas</taxon>
    </lineage>
</organism>
<dbReference type="AlphaFoldDB" id="A0A159ZTU0"/>
<accession>A0A159ZTU0</accession>
<evidence type="ECO:0000313" key="1">
    <source>
        <dbReference type="EMBL" id="AMZ70935.1"/>
    </source>
</evidence>
<gene>
    <name evidence="1" type="ORF">TK06_07405</name>
</gene>
<reference evidence="2" key="1">
    <citation type="submission" date="2016-04" db="EMBL/GenBank/DDBJ databases">
        <authorList>
            <person name="Ray J."/>
            <person name="Price M."/>
            <person name="Deutschbauer A."/>
        </authorList>
    </citation>
    <scope>NUCLEOTIDE SEQUENCE [LARGE SCALE GENOMIC DNA]</scope>
    <source>
        <strain evidence="2">FW300-N2E2</strain>
    </source>
</reference>
<name>A0A159ZTU0_PSEFL</name>
<protein>
    <submittedName>
        <fullName evidence="1">Uncharacterized protein</fullName>
    </submittedName>
</protein>
<sequence length="90" mass="10028">MKRIRAVIVGIILLTPLLMGGVTSDLLQAATTLRAFLQVRFKLFFRQVSNGQPGHCRLHDMSRRVENELAVNSHAHLLASTLKVPDIEPV</sequence>
<evidence type="ECO:0000313" key="2">
    <source>
        <dbReference type="Proteomes" id="UP000076083"/>
    </source>
</evidence>
<proteinExistence type="predicted"/>
<dbReference type="Proteomes" id="UP000076083">
    <property type="component" value="Chromosome"/>
</dbReference>
<dbReference type="EMBL" id="CP015225">
    <property type="protein sequence ID" value="AMZ70935.1"/>
    <property type="molecule type" value="Genomic_DNA"/>
</dbReference>